<dbReference type="FunCoup" id="A0A316VY73">
    <property type="interactions" value="101"/>
</dbReference>
<keyword evidence="4 6" id="KW-0406">Ion transport</keyword>
<dbReference type="CDD" id="cd14785">
    <property type="entry name" value="V-ATPase_C"/>
    <property type="match status" value="1"/>
</dbReference>
<dbReference type="PANTHER" id="PTHR10137">
    <property type="entry name" value="V-TYPE PROTON ATPASE SUBUNIT C"/>
    <property type="match status" value="1"/>
</dbReference>
<evidence type="ECO:0000256" key="6">
    <source>
        <dbReference type="RuleBase" id="RU364010"/>
    </source>
</evidence>
<organism evidence="7 8">
    <name type="scientific">Ceraceosorus guamensis</name>
    <dbReference type="NCBI Taxonomy" id="1522189"/>
    <lineage>
        <taxon>Eukaryota</taxon>
        <taxon>Fungi</taxon>
        <taxon>Dikarya</taxon>
        <taxon>Basidiomycota</taxon>
        <taxon>Ustilaginomycotina</taxon>
        <taxon>Exobasidiomycetes</taxon>
        <taxon>Ceraceosorales</taxon>
        <taxon>Ceraceosoraceae</taxon>
        <taxon>Ceraceosorus</taxon>
    </lineage>
</organism>
<dbReference type="GeneID" id="37032315"/>
<dbReference type="EMBL" id="KZ819386">
    <property type="protein sequence ID" value="PWN41858.1"/>
    <property type="molecule type" value="Genomic_DNA"/>
</dbReference>
<evidence type="ECO:0000256" key="1">
    <source>
        <dbReference type="ARBA" id="ARBA00006138"/>
    </source>
</evidence>
<keyword evidence="2 6" id="KW-0813">Transport</keyword>
<sequence>MPTDGTYWLISVPLQDGDPHRMHTELANAVSKESQQGASIGDVSLPPLKAGTLSSLVSLADTLPKAVSAGETTLNKLLETLRALLNDDQAALAQHTLVREGAVDNYVVGGWAWNAAKYRVDQDLHDVVEVINRELTSIDAINKAKVNAYNAAKGQLTQLQRKKTGNLSVRSLADVVHRDDFADPQSEFLDTLLVAVPKNNIKDWQSKYERLAPMVVPRSSKKLAADEEFALFNVTVFKKTRDEYIQKARENKFTVREFEWDEEVVERERQELEDAGVSEKELWTEVLRLTRTNFSEAYQALTHLKVVRSFVESVLRFGLPADYFVAAIKPNPKRSKALVGTLASHYAHLAAYDKRQSKSKSGGGGVNDGEVPGEFASLVEAEYYPFVLEELPIVAGST</sequence>
<reference evidence="7 8" key="1">
    <citation type="journal article" date="2018" name="Mol. Biol. Evol.">
        <title>Broad Genomic Sampling Reveals a Smut Pathogenic Ancestry of the Fungal Clade Ustilaginomycotina.</title>
        <authorList>
            <person name="Kijpornyongpan T."/>
            <person name="Mondo S.J."/>
            <person name="Barry K."/>
            <person name="Sandor L."/>
            <person name="Lee J."/>
            <person name="Lipzen A."/>
            <person name="Pangilinan J."/>
            <person name="LaButti K."/>
            <person name="Hainaut M."/>
            <person name="Henrissat B."/>
            <person name="Grigoriev I.V."/>
            <person name="Spatafora J.W."/>
            <person name="Aime M.C."/>
        </authorList>
    </citation>
    <scope>NUCLEOTIDE SEQUENCE [LARGE SCALE GENOMIC DNA]</scope>
    <source>
        <strain evidence="7 8">MCA 4658</strain>
    </source>
</reference>
<dbReference type="FunFam" id="3.30.70.100:FF:000002">
    <property type="entry name" value="V-type proton ATPase subunit C"/>
    <property type="match status" value="1"/>
</dbReference>
<proteinExistence type="inferred from homology"/>
<dbReference type="PANTHER" id="PTHR10137:SF0">
    <property type="entry name" value="V-TYPE PROTON ATPASE SUBUNIT C"/>
    <property type="match status" value="1"/>
</dbReference>
<comment type="similarity">
    <text evidence="1 6">Belongs to the V-ATPase C subunit family.</text>
</comment>
<evidence type="ECO:0000256" key="5">
    <source>
        <dbReference type="ARBA" id="ARBA00053565"/>
    </source>
</evidence>
<dbReference type="Pfam" id="PF03223">
    <property type="entry name" value="V-ATPase_C"/>
    <property type="match status" value="1"/>
</dbReference>
<dbReference type="OrthoDB" id="6605928at2759"/>
<comment type="function">
    <text evidence="5">Subunit of the V1 complex of vacuolar(H+)-ATPase (V-ATPase), a multisubunit enzyme composed of a peripheral complex (V1) that hydrolyzes ATP and a membrane integral complex (V0) that translocates protons. V-ATPase is responsible for acidifying and maintaining the pH of intracellular compartments. Subunit C is necessary for the assembly of the catalytic sector of the enzyme and is likely to have a specific function in its catalytic activity. Reversibly leaves the enzyme after glucose depletion, causing the catalytic subcomplex V1 to detach from the V0 section.</text>
</comment>
<dbReference type="STRING" id="1522189.A0A316VY73"/>
<dbReference type="GO" id="GO:0046961">
    <property type="term" value="F:proton-transporting ATPase activity, rotational mechanism"/>
    <property type="evidence" value="ECO:0007669"/>
    <property type="project" value="InterPro"/>
</dbReference>
<evidence type="ECO:0000313" key="7">
    <source>
        <dbReference type="EMBL" id="PWN41858.1"/>
    </source>
</evidence>
<dbReference type="InterPro" id="IPR036132">
    <property type="entry name" value="Vac_ATP_synth_c_sf"/>
</dbReference>
<name>A0A316VY73_9BASI</name>
<comment type="subunit">
    <text evidence="6">V-ATPase is a heteromultimeric enzyme composed of a peripheral catalytic V1 complex (components A to H) attached to an integral membrane V0 proton pore complex.</text>
</comment>
<dbReference type="InterPro" id="IPR004907">
    <property type="entry name" value="ATPase_V1-cplx_csu"/>
</dbReference>
<protein>
    <recommendedName>
        <fullName evidence="6">V-type proton ATPase subunit C</fullName>
    </recommendedName>
</protein>
<comment type="function">
    <text evidence="6">Subunit of the V1 complex of vacuolar(H+)-ATPase (V-ATPase), a multisubunit enzyme composed of a peripheral complex (V1) that hydrolyzes ATP and a membrane integral complex (V0) that translocates protons. V-ATPase is responsible for acidifying and maintaining the pH of intracellular compartments and in some cell types, is targeted to the plasma membrane, where it is responsible for acidifying the extracellular environment. Subunit C is necessary for the assembly of the catalytic sector of the enzyme and is likely to have a specific function in its catalytic activity.</text>
</comment>
<evidence type="ECO:0000256" key="4">
    <source>
        <dbReference type="ARBA" id="ARBA00023065"/>
    </source>
</evidence>
<gene>
    <name evidence="7" type="ORF">IE81DRAFT_151504</name>
</gene>
<dbReference type="Gene3D" id="3.30.70.100">
    <property type="match status" value="1"/>
</dbReference>
<dbReference type="Gene3D" id="1.20.1460.10">
    <property type="entry name" value="subunit c (vma5p) of the yeast v-atpase, domain 2"/>
    <property type="match status" value="1"/>
</dbReference>
<keyword evidence="8" id="KW-1185">Reference proteome</keyword>
<dbReference type="InParanoid" id="A0A316VY73"/>
<dbReference type="AlphaFoldDB" id="A0A316VY73"/>
<dbReference type="SUPFAM" id="SSF118203">
    <property type="entry name" value="Vacuolar ATP synthase subunit C"/>
    <property type="match status" value="1"/>
</dbReference>
<evidence type="ECO:0000256" key="2">
    <source>
        <dbReference type="ARBA" id="ARBA00022448"/>
    </source>
</evidence>
<dbReference type="Gene3D" id="3.30.70.1180">
    <property type="entry name" value="Vacuolar atp synthase subunit c, domain 1"/>
    <property type="match status" value="1"/>
</dbReference>
<dbReference type="RefSeq" id="XP_025369018.1">
    <property type="nucleotide sequence ID" value="XM_025510445.1"/>
</dbReference>
<dbReference type="Proteomes" id="UP000245783">
    <property type="component" value="Unassembled WGS sequence"/>
</dbReference>
<evidence type="ECO:0000256" key="3">
    <source>
        <dbReference type="ARBA" id="ARBA00022781"/>
    </source>
</evidence>
<dbReference type="GO" id="GO:0000221">
    <property type="term" value="C:vacuolar proton-transporting V-type ATPase, V1 domain"/>
    <property type="evidence" value="ECO:0007669"/>
    <property type="project" value="TreeGrafter"/>
</dbReference>
<evidence type="ECO:0000313" key="8">
    <source>
        <dbReference type="Proteomes" id="UP000245783"/>
    </source>
</evidence>
<accession>A0A316VY73</accession>
<keyword evidence="3 6" id="KW-0375">Hydrogen ion transport</keyword>